<dbReference type="Proteomes" id="UP001153050">
    <property type="component" value="Unassembled WGS sequence"/>
</dbReference>
<dbReference type="GO" id="GO:0003677">
    <property type="term" value="F:DNA binding"/>
    <property type="evidence" value="ECO:0007669"/>
    <property type="project" value="UniProtKB-KW"/>
</dbReference>
<comment type="similarity">
    <text evidence="1">Belongs to the LysR transcriptional regulatory family.</text>
</comment>
<dbReference type="Gene3D" id="3.40.190.290">
    <property type="match status" value="1"/>
</dbReference>
<dbReference type="Gene3D" id="1.10.10.10">
    <property type="entry name" value="Winged helix-like DNA-binding domain superfamily/Winged helix DNA-binding domain"/>
    <property type="match status" value="1"/>
</dbReference>
<dbReference type="InterPro" id="IPR058163">
    <property type="entry name" value="LysR-type_TF_proteobact-type"/>
</dbReference>
<keyword evidence="3 6" id="KW-0238">DNA-binding</keyword>
<comment type="caution">
    <text evidence="6">The sequence shown here is derived from an EMBL/GenBank/DDBJ whole genome shotgun (WGS) entry which is preliminary data.</text>
</comment>
<protein>
    <submittedName>
        <fullName evidence="6">DNA-binding transcriptional LysR family regulator</fullName>
    </submittedName>
</protein>
<dbReference type="InterPro" id="IPR005119">
    <property type="entry name" value="LysR_subst-bd"/>
</dbReference>
<dbReference type="RefSeq" id="WP_254021529.1">
    <property type="nucleotide sequence ID" value="NZ_CAKXZT010000163.1"/>
</dbReference>
<dbReference type="InterPro" id="IPR036390">
    <property type="entry name" value="WH_DNA-bd_sf"/>
</dbReference>
<dbReference type="PANTHER" id="PTHR30537:SF5">
    <property type="entry name" value="HTH-TYPE TRANSCRIPTIONAL ACTIVATOR TTDR-RELATED"/>
    <property type="match status" value="1"/>
</dbReference>
<gene>
    <name evidence="6" type="ORF">MES5069_650048</name>
</gene>
<dbReference type="Pfam" id="PF03466">
    <property type="entry name" value="LysR_substrate"/>
    <property type="match status" value="1"/>
</dbReference>
<keyword evidence="2" id="KW-0805">Transcription regulation</keyword>
<evidence type="ECO:0000259" key="5">
    <source>
        <dbReference type="PROSITE" id="PS50931"/>
    </source>
</evidence>
<keyword evidence="4" id="KW-0804">Transcription</keyword>
<evidence type="ECO:0000256" key="2">
    <source>
        <dbReference type="ARBA" id="ARBA00023015"/>
    </source>
</evidence>
<organism evidence="6 7">
    <name type="scientific">Mesorhizobium escarrei</name>
    <dbReference type="NCBI Taxonomy" id="666018"/>
    <lineage>
        <taxon>Bacteria</taxon>
        <taxon>Pseudomonadati</taxon>
        <taxon>Pseudomonadota</taxon>
        <taxon>Alphaproteobacteria</taxon>
        <taxon>Hyphomicrobiales</taxon>
        <taxon>Phyllobacteriaceae</taxon>
        <taxon>Mesorhizobium</taxon>
    </lineage>
</organism>
<name>A0ABM9EFH1_9HYPH</name>
<dbReference type="SUPFAM" id="SSF53850">
    <property type="entry name" value="Periplasmic binding protein-like II"/>
    <property type="match status" value="1"/>
</dbReference>
<keyword evidence="7" id="KW-1185">Reference proteome</keyword>
<accession>A0ABM9EFH1</accession>
<evidence type="ECO:0000313" key="6">
    <source>
        <dbReference type="EMBL" id="CAH2408098.1"/>
    </source>
</evidence>
<dbReference type="EMBL" id="CAKXZT010000163">
    <property type="protein sequence ID" value="CAH2408098.1"/>
    <property type="molecule type" value="Genomic_DNA"/>
</dbReference>
<dbReference type="CDD" id="cd08422">
    <property type="entry name" value="PBP2_CrgA_like"/>
    <property type="match status" value="1"/>
</dbReference>
<evidence type="ECO:0000256" key="3">
    <source>
        <dbReference type="ARBA" id="ARBA00023125"/>
    </source>
</evidence>
<evidence type="ECO:0000256" key="1">
    <source>
        <dbReference type="ARBA" id="ARBA00009437"/>
    </source>
</evidence>
<dbReference type="PROSITE" id="PS50931">
    <property type="entry name" value="HTH_LYSR"/>
    <property type="match status" value="1"/>
</dbReference>
<dbReference type="PANTHER" id="PTHR30537">
    <property type="entry name" value="HTH-TYPE TRANSCRIPTIONAL REGULATOR"/>
    <property type="match status" value="1"/>
</dbReference>
<reference evidence="6 7" key="1">
    <citation type="submission" date="2022-03" db="EMBL/GenBank/DDBJ databases">
        <authorList>
            <person name="Brunel B."/>
        </authorList>
    </citation>
    <scope>NUCLEOTIDE SEQUENCE [LARGE SCALE GENOMIC DNA]</scope>
    <source>
        <strain evidence="6">STM5069sample</strain>
    </source>
</reference>
<sequence length="304" mass="34184">MDRIQDLHLFRTVVRAGSLTSAGNHLGLSPAAMSGRLKALEAHYGVSLLKRSTRSMNLTPEGRLLFENSDRVIEEFDTLEATLRRGGSDLRGSITLTCPSDLGRQHVAGMVDEFLAENPEIQLRMFLTDNLLDIVETGCDVAIRYGNLPDSALTTRRLGPNRRLICCAPAYAERHGMPATPHDLAQHNCLTLLRSDRIMDEWEFVRDGETTTVRVQGDRMSSDGFALRQMAMDGVGLVRKSLWDVADDLKSGRLLSVLDDYTRSPFGFHLLTDHRTMMPRRIRLFIDFAVRYFKRLSGELAAYV</sequence>
<dbReference type="Pfam" id="PF00126">
    <property type="entry name" value="HTH_1"/>
    <property type="match status" value="1"/>
</dbReference>
<evidence type="ECO:0000313" key="7">
    <source>
        <dbReference type="Proteomes" id="UP001153050"/>
    </source>
</evidence>
<dbReference type="SUPFAM" id="SSF46785">
    <property type="entry name" value="Winged helix' DNA-binding domain"/>
    <property type="match status" value="1"/>
</dbReference>
<evidence type="ECO:0000256" key="4">
    <source>
        <dbReference type="ARBA" id="ARBA00023163"/>
    </source>
</evidence>
<feature type="domain" description="HTH lysR-type" evidence="5">
    <location>
        <begin position="1"/>
        <end position="59"/>
    </location>
</feature>
<proteinExistence type="inferred from homology"/>
<dbReference type="InterPro" id="IPR000847">
    <property type="entry name" value="LysR_HTH_N"/>
</dbReference>
<dbReference type="InterPro" id="IPR036388">
    <property type="entry name" value="WH-like_DNA-bd_sf"/>
</dbReference>